<name>A0ABX3REX2_MYCAL</name>
<reference evidence="5 6" key="1">
    <citation type="submission" date="2016-12" db="EMBL/GenBank/DDBJ databases">
        <title>The new phylogeny of genus Mycobacterium.</title>
        <authorList>
            <person name="Tortoli E."/>
            <person name="Trovato A."/>
            <person name="Cirillo D.M."/>
        </authorList>
    </citation>
    <scope>NUCLEOTIDE SEQUENCE [LARGE SCALE GENOMIC DNA]</scope>
    <source>
        <strain evidence="5 6">DSM 45454</strain>
    </source>
</reference>
<evidence type="ECO:0000259" key="4">
    <source>
        <dbReference type="Pfam" id="PF11887"/>
    </source>
</evidence>
<dbReference type="PANTHER" id="PTHR33371:SF19">
    <property type="entry name" value="MCE-FAMILY PROTEIN MCE4A"/>
    <property type="match status" value="1"/>
</dbReference>
<keyword evidence="2" id="KW-0472">Membrane</keyword>
<dbReference type="PANTHER" id="PTHR33371">
    <property type="entry name" value="INTERMEMBRANE PHOSPHOLIPID TRANSPORT SYSTEM BINDING PROTEIN MLAD-RELATED"/>
    <property type="match status" value="1"/>
</dbReference>
<protein>
    <submittedName>
        <fullName evidence="5">MCE-family protein MCE3A</fullName>
    </submittedName>
</protein>
<sequence length="452" mass="47791">MQYSSERFLKLHPRWWAVIFVGLLGAFVALSTALFNKSFDSTVPVTLTSDRSGLVMETGSKVKLRGVQVGEVRSVLGGKGPVALRLAIDTDQMRYIPANVDAQIRVTSAFGAKFVDLIYPEHPAQSRLAAGAVLTSRNVTTEVNTVFENLTTLLRTVDPAKFNAILGALSQAFRGQGHTIGQAITDTNTVLGALNPRSETFRQDWQALKGFSDAYRSAAPDFVATLAALSTTSATLAAQADDLDSLLLNTIGLSGAGITLLAPNISSLSTAINTLAPSTELLRKYHPSYTCLLLGAKFFLDNGGYEAAGGDGRTLLMDSSLMLGQDPYRYPDNLPIVNAKGGPGGKPGCGSLPNVDEGFPVRQLITDTGWGTGMDIRPNPGIGFPGWSNYLPVTRGAPEPPSIRDFGGPAPGPIPYPDAPPYGASLYGPDGTPLYPDVPPPPIPPQPNSPTP</sequence>
<comment type="caution">
    <text evidence="5">The sequence shown here is derived from an EMBL/GenBank/DDBJ whole genome shotgun (WGS) entry which is preliminary data.</text>
</comment>
<organism evidence="5 6">
    <name type="scientific">Mycolicibacter algericus DSM 45454</name>
    <dbReference type="NCBI Taxonomy" id="723879"/>
    <lineage>
        <taxon>Bacteria</taxon>
        <taxon>Bacillati</taxon>
        <taxon>Actinomycetota</taxon>
        <taxon>Actinomycetes</taxon>
        <taxon>Mycobacteriales</taxon>
        <taxon>Mycobacteriaceae</taxon>
        <taxon>Mycolicibacter</taxon>
    </lineage>
</organism>
<evidence type="ECO:0000313" key="6">
    <source>
        <dbReference type="Proteomes" id="UP000192693"/>
    </source>
</evidence>
<evidence type="ECO:0000259" key="3">
    <source>
        <dbReference type="Pfam" id="PF02470"/>
    </source>
</evidence>
<proteinExistence type="predicted"/>
<dbReference type="Proteomes" id="UP000192693">
    <property type="component" value="Unassembled WGS sequence"/>
</dbReference>
<dbReference type="NCBIfam" id="TIGR00996">
    <property type="entry name" value="Mtu_fam_mce"/>
    <property type="match status" value="1"/>
</dbReference>
<dbReference type="InterPro" id="IPR005693">
    <property type="entry name" value="Mce"/>
</dbReference>
<evidence type="ECO:0000256" key="2">
    <source>
        <dbReference type="SAM" id="Phobius"/>
    </source>
</evidence>
<dbReference type="InterPro" id="IPR052336">
    <property type="entry name" value="MlaD_Phospholipid_Transporter"/>
</dbReference>
<keyword evidence="2" id="KW-0812">Transmembrane</keyword>
<gene>
    <name evidence="5" type="ORF">BST10_21020</name>
</gene>
<dbReference type="Pfam" id="PF11887">
    <property type="entry name" value="Mce4_CUP1"/>
    <property type="match status" value="1"/>
</dbReference>
<feature type="domain" description="Mammalian cell entry C-terminal" evidence="4">
    <location>
        <begin position="125"/>
        <end position="343"/>
    </location>
</feature>
<keyword evidence="6" id="KW-1185">Reference proteome</keyword>
<dbReference type="Pfam" id="PF02470">
    <property type="entry name" value="MlaD"/>
    <property type="match status" value="1"/>
</dbReference>
<dbReference type="InterPro" id="IPR003399">
    <property type="entry name" value="Mce/MlaD"/>
</dbReference>
<feature type="transmembrane region" description="Helical" evidence="2">
    <location>
        <begin position="15"/>
        <end position="35"/>
    </location>
</feature>
<feature type="compositionally biased region" description="Pro residues" evidence="1">
    <location>
        <begin position="436"/>
        <end position="452"/>
    </location>
</feature>
<feature type="region of interest" description="Disordered" evidence="1">
    <location>
        <begin position="393"/>
        <end position="452"/>
    </location>
</feature>
<feature type="compositionally biased region" description="Pro residues" evidence="1">
    <location>
        <begin position="410"/>
        <end position="420"/>
    </location>
</feature>
<keyword evidence="2" id="KW-1133">Transmembrane helix</keyword>
<accession>A0ABX3REX2</accession>
<feature type="domain" description="Mce/MlaD" evidence="3">
    <location>
        <begin position="42"/>
        <end position="119"/>
    </location>
</feature>
<evidence type="ECO:0000256" key="1">
    <source>
        <dbReference type="SAM" id="MobiDB-lite"/>
    </source>
</evidence>
<evidence type="ECO:0000313" key="5">
    <source>
        <dbReference type="EMBL" id="OQZ92580.1"/>
    </source>
</evidence>
<dbReference type="EMBL" id="MVHC01000045">
    <property type="protein sequence ID" value="OQZ92580.1"/>
    <property type="molecule type" value="Genomic_DNA"/>
</dbReference>
<dbReference type="InterPro" id="IPR024516">
    <property type="entry name" value="Mce_C"/>
</dbReference>